<evidence type="ECO:0000313" key="8">
    <source>
        <dbReference type="Proteomes" id="UP000315648"/>
    </source>
</evidence>
<comment type="similarity">
    <text evidence="2">Belongs to the UPF0382 family.</text>
</comment>
<sequence length="128" mass="13451">MRSYLYLTAAVGAIGVMAGAFGAHALKDTLITHGTTSTWNTAVLYHLIHAPALLAVCFQALDKNAATSWLNKACAAWITGVVLFSGSLYWLSLGGPRWLGPVTPLGGLFLILGWLCVAVAAAKHPKTS</sequence>
<dbReference type="AlphaFoldDB" id="A0A556QS12"/>
<dbReference type="PANTHER" id="PTHR43461:SF1">
    <property type="entry name" value="TRANSMEMBRANE PROTEIN 256"/>
    <property type="match status" value="1"/>
</dbReference>
<dbReference type="EMBL" id="VMBG01000001">
    <property type="protein sequence ID" value="TSJ79413.1"/>
    <property type="molecule type" value="Genomic_DNA"/>
</dbReference>
<evidence type="ECO:0000256" key="4">
    <source>
        <dbReference type="ARBA" id="ARBA00022989"/>
    </source>
</evidence>
<dbReference type="OrthoDB" id="9802121at2"/>
<organism evidence="7 8">
    <name type="scientific">Rariglobus hedericola</name>
    <dbReference type="NCBI Taxonomy" id="2597822"/>
    <lineage>
        <taxon>Bacteria</taxon>
        <taxon>Pseudomonadati</taxon>
        <taxon>Verrucomicrobiota</taxon>
        <taxon>Opitutia</taxon>
        <taxon>Opitutales</taxon>
        <taxon>Opitutaceae</taxon>
        <taxon>Rariglobus</taxon>
    </lineage>
</organism>
<evidence type="ECO:0000256" key="2">
    <source>
        <dbReference type="ARBA" id="ARBA00009694"/>
    </source>
</evidence>
<evidence type="ECO:0000313" key="7">
    <source>
        <dbReference type="EMBL" id="TSJ79413.1"/>
    </source>
</evidence>
<evidence type="ECO:0000256" key="3">
    <source>
        <dbReference type="ARBA" id="ARBA00022692"/>
    </source>
</evidence>
<dbReference type="InterPro" id="IPR006696">
    <property type="entry name" value="DUF423"/>
</dbReference>
<keyword evidence="8" id="KW-1185">Reference proteome</keyword>
<feature type="transmembrane region" description="Helical" evidence="6">
    <location>
        <begin position="41"/>
        <end position="61"/>
    </location>
</feature>
<keyword evidence="5 6" id="KW-0472">Membrane</keyword>
<evidence type="ECO:0000256" key="5">
    <source>
        <dbReference type="ARBA" id="ARBA00023136"/>
    </source>
</evidence>
<protein>
    <submittedName>
        <fullName evidence="7">DUF423 domain-containing protein</fullName>
    </submittedName>
</protein>
<keyword evidence="3 6" id="KW-0812">Transmembrane</keyword>
<proteinExistence type="inferred from homology"/>
<comment type="subcellular location">
    <subcellularLocation>
        <location evidence="1">Membrane</location>
        <topology evidence="1">Multi-pass membrane protein</topology>
    </subcellularLocation>
</comment>
<feature type="transmembrane region" description="Helical" evidence="6">
    <location>
        <begin position="98"/>
        <end position="122"/>
    </location>
</feature>
<feature type="transmembrane region" description="Helical" evidence="6">
    <location>
        <begin position="73"/>
        <end position="92"/>
    </location>
</feature>
<comment type="caution">
    <text evidence="7">The sequence shown here is derived from an EMBL/GenBank/DDBJ whole genome shotgun (WGS) entry which is preliminary data.</text>
</comment>
<accession>A0A556QS12</accession>
<reference evidence="7 8" key="1">
    <citation type="submission" date="2019-07" db="EMBL/GenBank/DDBJ databases">
        <title>Description of 53C-WASEF.</title>
        <authorList>
            <person name="Pitt A."/>
            <person name="Hahn M.W."/>
        </authorList>
    </citation>
    <scope>NUCLEOTIDE SEQUENCE [LARGE SCALE GENOMIC DNA]</scope>
    <source>
        <strain evidence="7 8">53C-WASEF</strain>
    </source>
</reference>
<dbReference type="Pfam" id="PF04241">
    <property type="entry name" value="DUF423"/>
    <property type="match status" value="1"/>
</dbReference>
<dbReference type="RefSeq" id="WP_144229947.1">
    <property type="nucleotide sequence ID" value="NZ_CBCRVV010000007.1"/>
</dbReference>
<evidence type="ECO:0000256" key="6">
    <source>
        <dbReference type="SAM" id="Phobius"/>
    </source>
</evidence>
<keyword evidence="4 6" id="KW-1133">Transmembrane helix</keyword>
<name>A0A556QS12_9BACT</name>
<gene>
    <name evidence="7" type="ORF">FPL22_09025</name>
</gene>
<evidence type="ECO:0000256" key="1">
    <source>
        <dbReference type="ARBA" id="ARBA00004141"/>
    </source>
</evidence>
<dbReference type="GO" id="GO:0016020">
    <property type="term" value="C:membrane"/>
    <property type="evidence" value="ECO:0007669"/>
    <property type="project" value="UniProtKB-SubCell"/>
</dbReference>
<dbReference type="Proteomes" id="UP000315648">
    <property type="component" value="Unassembled WGS sequence"/>
</dbReference>
<dbReference type="PANTHER" id="PTHR43461">
    <property type="entry name" value="TRANSMEMBRANE PROTEIN 256"/>
    <property type="match status" value="1"/>
</dbReference>